<dbReference type="PANTHER" id="PTHR30231">
    <property type="entry name" value="DNA POLYMERASE III SUBUNIT EPSILON"/>
    <property type="match status" value="1"/>
</dbReference>
<evidence type="ECO:0000313" key="7">
    <source>
        <dbReference type="Proteomes" id="UP000321306"/>
    </source>
</evidence>
<sequence length="311" mass="34679">MLEQAMKRSLPHYRHWNQVPEDLATKTELGKEGLQPGGAPVATMSHGARNRQPVELFSRSEAVPKRKPSERELGILLAAGERRSTTEAQQLSNQVEEWQQATLRELQELALLPPESWVTLDTETTDLVGEAISISVVSGTGEVLFNQLIRPTTPIQESAFEVHGISMQMLEDEPTFAEVYPELQKALQGKGVLAFNADFDRSTLLRTQKRNGVSRKDFQLPRSWHCLMLASSALFGKPEPSGSTLQDFRYLSLHKSRQAVARVLNRKLKPYPAHTSLGDAVATRELALMLFEYARRTKSPTDPQGDLPGAN</sequence>
<dbReference type="GO" id="GO:0003676">
    <property type="term" value="F:nucleic acid binding"/>
    <property type="evidence" value="ECO:0007669"/>
    <property type="project" value="InterPro"/>
</dbReference>
<protein>
    <recommendedName>
        <fullName evidence="5">Exonuclease domain-containing protein</fullName>
    </recommendedName>
</protein>
<dbReference type="InterPro" id="IPR036397">
    <property type="entry name" value="RNaseH_sf"/>
</dbReference>
<dbReference type="AlphaFoldDB" id="A0A511N311"/>
<comment type="caution">
    <text evidence="6">The sequence shown here is derived from an EMBL/GenBank/DDBJ whole genome shotgun (WGS) entry which is preliminary data.</text>
</comment>
<keyword evidence="2" id="KW-0378">Hydrolase</keyword>
<dbReference type="InterPro" id="IPR013520">
    <property type="entry name" value="Ribonucl_H"/>
</dbReference>
<keyword evidence="1" id="KW-0540">Nuclease</keyword>
<feature type="domain" description="Exonuclease" evidence="5">
    <location>
        <begin position="116"/>
        <end position="296"/>
    </location>
</feature>
<dbReference type="EMBL" id="BJXB01000010">
    <property type="protein sequence ID" value="GEM46838.1"/>
    <property type="molecule type" value="Genomic_DNA"/>
</dbReference>
<dbReference type="OrthoDB" id="72094at2"/>
<keyword evidence="7" id="KW-1185">Reference proteome</keyword>
<proteinExistence type="predicted"/>
<keyword evidence="3" id="KW-0269">Exonuclease</keyword>
<evidence type="ECO:0000256" key="3">
    <source>
        <dbReference type="ARBA" id="ARBA00022839"/>
    </source>
</evidence>
<evidence type="ECO:0000313" key="6">
    <source>
        <dbReference type="EMBL" id="GEM46838.1"/>
    </source>
</evidence>
<reference evidence="6 7" key="1">
    <citation type="submission" date="2019-07" db="EMBL/GenBank/DDBJ databases">
        <title>Whole genome shotgun sequence of Deinococcus cellulosilyticus NBRC 106333.</title>
        <authorList>
            <person name="Hosoyama A."/>
            <person name="Uohara A."/>
            <person name="Ohji S."/>
            <person name="Ichikawa N."/>
        </authorList>
    </citation>
    <scope>NUCLEOTIDE SEQUENCE [LARGE SCALE GENOMIC DNA]</scope>
    <source>
        <strain evidence="6 7">NBRC 106333</strain>
    </source>
</reference>
<dbReference type="SUPFAM" id="SSF53098">
    <property type="entry name" value="Ribonuclease H-like"/>
    <property type="match status" value="1"/>
</dbReference>
<dbReference type="PANTHER" id="PTHR30231:SF4">
    <property type="entry name" value="PROTEIN NEN2"/>
    <property type="match status" value="1"/>
</dbReference>
<dbReference type="InterPro" id="IPR012337">
    <property type="entry name" value="RNaseH-like_sf"/>
</dbReference>
<gene>
    <name evidence="6" type="ORF">DC3_24730</name>
</gene>
<dbReference type="Gene3D" id="3.30.420.10">
    <property type="entry name" value="Ribonuclease H-like superfamily/Ribonuclease H"/>
    <property type="match status" value="1"/>
</dbReference>
<organism evidence="6 7">
    <name type="scientific">Deinococcus cellulosilyticus (strain DSM 18568 / NBRC 106333 / KACC 11606 / 5516J-15)</name>
    <dbReference type="NCBI Taxonomy" id="1223518"/>
    <lineage>
        <taxon>Bacteria</taxon>
        <taxon>Thermotogati</taxon>
        <taxon>Deinococcota</taxon>
        <taxon>Deinococci</taxon>
        <taxon>Deinococcales</taxon>
        <taxon>Deinococcaceae</taxon>
        <taxon>Deinococcus</taxon>
    </lineage>
</organism>
<evidence type="ECO:0000259" key="5">
    <source>
        <dbReference type="SMART" id="SM00479"/>
    </source>
</evidence>
<evidence type="ECO:0000256" key="1">
    <source>
        <dbReference type="ARBA" id="ARBA00022722"/>
    </source>
</evidence>
<dbReference type="CDD" id="cd06127">
    <property type="entry name" value="DEDDh"/>
    <property type="match status" value="1"/>
</dbReference>
<dbReference type="Pfam" id="PF00929">
    <property type="entry name" value="RNase_T"/>
    <property type="match status" value="1"/>
</dbReference>
<dbReference type="GO" id="GO:0008408">
    <property type="term" value="F:3'-5' exonuclease activity"/>
    <property type="evidence" value="ECO:0007669"/>
    <property type="project" value="TreeGrafter"/>
</dbReference>
<feature type="region of interest" description="Disordered" evidence="4">
    <location>
        <begin position="30"/>
        <end position="52"/>
    </location>
</feature>
<dbReference type="SMART" id="SM00479">
    <property type="entry name" value="EXOIII"/>
    <property type="match status" value="1"/>
</dbReference>
<name>A0A511N311_DEIC1</name>
<evidence type="ECO:0000256" key="2">
    <source>
        <dbReference type="ARBA" id="ARBA00022801"/>
    </source>
</evidence>
<accession>A0A511N311</accession>
<evidence type="ECO:0000256" key="4">
    <source>
        <dbReference type="SAM" id="MobiDB-lite"/>
    </source>
</evidence>
<dbReference type="Proteomes" id="UP000321306">
    <property type="component" value="Unassembled WGS sequence"/>
</dbReference>